<evidence type="ECO:0000256" key="3">
    <source>
        <dbReference type="ARBA" id="ARBA00023125"/>
    </source>
</evidence>
<proteinExistence type="inferred from homology"/>
<accession>A0A5N7NTX3</accession>
<dbReference type="Proteomes" id="UP000578622">
    <property type="component" value="Unassembled WGS sequence"/>
</dbReference>
<dbReference type="GeneID" id="57304688"/>
<dbReference type="InterPro" id="IPR005119">
    <property type="entry name" value="LysR_subst-bd"/>
</dbReference>
<dbReference type="PROSITE" id="PS50931">
    <property type="entry name" value="HTH_LYSR"/>
    <property type="match status" value="1"/>
</dbReference>
<dbReference type="GO" id="GO:0009089">
    <property type="term" value="P:lysine biosynthetic process via diaminopimelate"/>
    <property type="evidence" value="ECO:0007669"/>
    <property type="project" value="TreeGrafter"/>
</dbReference>
<dbReference type="GO" id="GO:0043565">
    <property type="term" value="F:sequence-specific DNA binding"/>
    <property type="evidence" value="ECO:0007669"/>
    <property type="project" value="TreeGrafter"/>
</dbReference>
<keyword evidence="4" id="KW-0804">Transcription</keyword>
<dbReference type="PANTHER" id="PTHR30427:SF1">
    <property type="entry name" value="TRANSCRIPTIONAL ACTIVATOR PROTEIN LYSR"/>
    <property type="match status" value="1"/>
</dbReference>
<dbReference type="InterPro" id="IPR036390">
    <property type="entry name" value="WH_DNA-bd_sf"/>
</dbReference>
<dbReference type="GO" id="GO:0003700">
    <property type="term" value="F:DNA-binding transcription factor activity"/>
    <property type="evidence" value="ECO:0007669"/>
    <property type="project" value="InterPro"/>
</dbReference>
<dbReference type="EMBL" id="DUMN01000501">
    <property type="protein sequence ID" value="HHV69450.1"/>
    <property type="molecule type" value="Genomic_DNA"/>
</dbReference>
<dbReference type="PRINTS" id="PR00039">
    <property type="entry name" value="HTHLYSR"/>
</dbReference>
<dbReference type="RefSeq" id="WP_006469623.1">
    <property type="nucleotide sequence ID" value="NZ_CADEAP010000005.1"/>
</dbReference>
<evidence type="ECO:0000313" key="9">
    <source>
        <dbReference type="Proteomes" id="UP000578622"/>
    </source>
</evidence>
<evidence type="ECO:0000256" key="1">
    <source>
        <dbReference type="ARBA" id="ARBA00009437"/>
    </source>
</evidence>
<dbReference type="Pfam" id="PF03466">
    <property type="entry name" value="LysR_substrate"/>
    <property type="match status" value="1"/>
</dbReference>
<reference evidence="6 8" key="1">
    <citation type="journal article" date="2020" name="Biotechnol. Biofuels">
        <title>New insights from the biogas microbiome by comprehensive genome-resolved metagenomics of nearly 1600 species originating from multiple anaerobic digesters.</title>
        <authorList>
            <person name="Campanaro S."/>
            <person name="Treu L."/>
            <person name="Rodriguez-R L.M."/>
            <person name="Kovalovszki A."/>
            <person name="Ziels R.M."/>
            <person name="Maus I."/>
            <person name="Zhu X."/>
            <person name="Kougias P.G."/>
            <person name="Basile A."/>
            <person name="Luo G."/>
            <person name="Schluter A."/>
            <person name="Konstantinidis K.T."/>
            <person name="Angelidaki I."/>
        </authorList>
    </citation>
    <scope>NUCLEOTIDE SEQUENCE [LARGE SCALE GENOMIC DNA]</scope>
    <source>
        <strain evidence="6">AS04akNAM_66</strain>
    </source>
</reference>
<evidence type="ECO:0000259" key="5">
    <source>
        <dbReference type="PROSITE" id="PS50931"/>
    </source>
</evidence>
<comment type="caution">
    <text evidence="6">The sequence shown here is derived from an EMBL/GenBank/DDBJ whole genome shotgun (WGS) entry which is preliminary data.</text>
</comment>
<evidence type="ECO:0000313" key="7">
    <source>
        <dbReference type="EMBL" id="MBA8852482.1"/>
    </source>
</evidence>
<name>A0A5N7NTX3_9HYPH</name>
<dbReference type="SUPFAM" id="SSF53850">
    <property type="entry name" value="Periplasmic binding protein-like II"/>
    <property type="match status" value="1"/>
</dbReference>
<dbReference type="InterPro" id="IPR036388">
    <property type="entry name" value="WH-like_DNA-bd_sf"/>
</dbReference>
<dbReference type="AlphaFoldDB" id="A0A5N7NTX3"/>
<protein>
    <submittedName>
        <fullName evidence="7">DNA-binding transcriptional LysR family regulator</fullName>
    </submittedName>
    <submittedName>
        <fullName evidence="6">LysR family transcriptional regulator</fullName>
    </submittedName>
</protein>
<sequence>MQLTHRQLEIFQSLMQTLNVTETAKQLNSSQPTISRELKALEADLGFTLFQREKRRLEMTPQAVALNVIVQRSFVSLAEIARTARAIRGERLQRVTVACLPAFAHALMPQVVHNFRSIYPDASLKIHSLEETALTRDLLSKFFDLGVVEGNVAGNTNSIINLYAGDLLCIMPRNHTLAQHDVLEMAHFDRHDLIYYSEEDSYRRQIDAQFDAAGIARNLVVETTTATSIGTMVAAGIGVSIINPLSALAFESAGVVLRPLAQPIPYYLNIWQPDPLRRSQLGERFIETIVNTMNSTVDALIARNLCAPRSN</sequence>
<reference evidence="7 9" key="2">
    <citation type="submission" date="2020-07" db="EMBL/GenBank/DDBJ databases">
        <title>Genomic Encyclopedia of Type Strains, Phase IV (KMG-V): Genome sequencing to study the core and pangenomes of soil and plant-associated prokaryotes.</title>
        <authorList>
            <person name="Whitman W."/>
        </authorList>
    </citation>
    <scope>NUCLEOTIDE SEQUENCE [LARGE SCALE GENOMIC DNA]</scope>
    <source>
        <strain evidence="7 9">RH4WT92</strain>
    </source>
</reference>
<dbReference type="Proteomes" id="UP000551563">
    <property type="component" value="Unassembled WGS sequence"/>
</dbReference>
<dbReference type="InterPro" id="IPR000847">
    <property type="entry name" value="LysR_HTH_N"/>
</dbReference>
<feature type="domain" description="HTH lysR-type" evidence="5">
    <location>
        <begin position="1"/>
        <end position="60"/>
    </location>
</feature>
<comment type="similarity">
    <text evidence="1">Belongs to the LysR transcriptional regulatory family.</text>
</comment>
<gene>
    <name evidence="7" type="ORF">FHW20_003445</name>
    <name evidence="6" type="ORF">GXX48_17670</name>
</gene>
<keyword evidence="2" id="KW-0805">Transcription regulation</keyword>
<dbReference type="Gene3D" id="1.10.10.10">
    <property type="entry name" value="Winged helix-like DNA-binding domain superfamily/Winged helix DNA-binding domain"/>
    <property type="match status" value="1"/>
</dbReference>
<evidence type="ECO:0000256" key="4">
    <source>
        <dbReference type="ARBA" id="ARBA00023163"/>
    </source>
</evidence>
<dbReference type="EMBL" id="JACGXG010000004">
    <property type="protein sequence ID" value="MBA8852482.1"/>
    <property type="molecule type" value="Genomic_DNA"/>
</dbReference>
<evidence type="ECO:0000313" key="8">
    <source>
        <dbReference type="Proteomes" id="UP000551563"/>
    </source>
</evidence>
<organism evidence="6 8">
    <name type="scientific">Brucella intermedia</name>
    <dbReference type="NCBI Taxonomy" id="94625"/>
    <lineage>
        <taxon>Bacteria</taxon>
        <taxon>Pseudomonadati</taxon>
        <taxon>Pseudomonadota</taxon>
        <taxon>Alphaproteobacteria</taxon>
        <taxon>Hyphomicrobiales</taxon>
        <taxon>Brucellaceae</taxon>
        <taxon>Brucella/Ochrobactrum group</taxon>
        <taxon>Brucella</taxon>
    </lineage>
</organism>
<keyword evidence="3 7" id="KW-0238">DNA-binding</keyword>
<dbReference type="PANTHER" id="PTHR30427">
    <property type="entry name" value="TRANSCRIPTIONAL ACTIVATOR PROTEIN LYSR"/>
    <property type="match status" value="1"/>
</dbReference>
<keyword evidence="9" id="KW-1185">Reference proteome</keyword>
<evidence type="ECO:0000313" key="6">
    <source>
        <dbReference type="EMBL" id="HHV69450.1"/>
    </source>
</evidence>
<evidence type="ECO:0000256" key="2">
    <source>
        <dbReference type="ARBA" id="ARBA00023015"/>
    </source>
</evidence>
<dbReference type="SUPFAM" id="SSF46785">
    <property type="entry name" value="Winged helix' DNA-binding domain"/>
    <property type="match status" value="1"/>
</dbReference>
<dbReference type="Gene3D" id="3.40.190.290">
    <property type="match status" value="1"/>
</dbReference>
<dbReference type="GO" id="GO:0010628">
    <property type="term" value="P:positive regulation of gene expression"/>
    <property type="evidence" value="ECO:0007669"/>
    <property type="project" value="TreeGrafter"/>
</dbReference>
<dbReference type="Pfam" id="PF00126">
    <property type="entry name" value="HTH_1"/>
    <property type="match status" value="1"/>
</dbReference>